<sequence length="136" mass="15055">MYSASVKSASASASININITGDSIEECVSAFEKAVGRSFTCEAEVMYDAQEIPEERPSAHERPETEEKPKKNYVSGWLLFRRAHGQQAKKVLEKLHIVASGPNLVKVLGAMWAEIGEQQRAVYNEKAKAIRSEPAF</sequence>
<evidence type="ECO:0000256" key="1">
    <source>
        <dbReference type="SAM" id="MobiDB-lite"/>
    </source>
</evidence>
<organism evidence="3">
    <name type="scientific">viral metagenome</name>
    <dbReference type="NCBI Taxonomy" id="1070528"/>
    <lineage>
        <taxon>unclassified sequences</taxon>
        <taxon>metagenomes</taxon>
        <taxon>organismal metagenomes</taxon>
    </lineage>
</organism>
<reference evidence="3" key="1">
    <citation type="journal article" date="2020" name="Nature">
        <title>Giant virus diversity and host interactions through global metagenomics.</title>
        <authorList>
            <person name="Schulz F."/>
            <person name="Roux S."/>
            <person name="Paez-Espino D."/>
            <person name="Jungbluth S."/>
            <person name="Walsh D.A."/>
            <person name="Denef V.J."/>
            <person name="McMahon K.D."/>
            <person name="Konstantinidis K.T."/>
            <person name="Eloe-Fadrosh E.A."/>
            <person name="Kyrpides N.C."/>
            <person name="Woyke T."/>
        </authorList>
    </citation>
    <scope>NUCLEOTIDE SEQUENCE</scope>
    <source>
        <strain evidence="3">GVMAG-M-3300023174-116</strain>
    </source>
</reference>
<protein>
    <recommendedName>
        <fullName evidence="2">HMG box domain-containing protein</fullName>
    </recommendedName>
</protein>
<feature type="compositionally biased region" description="Basic and acidic residues" evidence="1">
    <location>
        <begin position="53"/>
        <end position="69"/>
    </location>
</feature>
<feature type="region of interest" description="Disordered" evidence="1">
    <location>
        <begin position="50"/>
        <end position="69"/>
    </location>
</feature>
<proteinExistence type="predicted"/>
<dbReference type="InterPro" id="IPR009071">
    <property type="entry name" value="HMG_box_dom"/>
</dbReference>
<dbReference type="Pfam" id="PF09011">
    <property type="entry name" value="HMG_box_2"/>
    <property type="match status" value="1"/>
</dbReference>
<accession>A0A6C0D4D8</accession>
<dbReference type="AlphaFoldDB" id="A0A6C0D4D8"/>
<evidence type="ECO:0000259" key="2">
    <source>
        <dbReference type="Pfam" id="PF09011"/>
    </source>
</evidence>
<evidence type="ECO:0000313" key="3">
    <source>
        <dbReference type="EMBL" id="QHT11668.1"/>
    </source>
</evidence>
<dbReference type="InterPro" id="IPR036910">
    <property type="entry name" value="HMG_box_dom_sf"/>
</dbReference>
<dbReference type="EMBL" id="MN739536">
    <property type="protein sequence ID" value="QHT11668.1"/>
    <property type="molecule type" value="Genomic_DNA"/>
</dbReference>
<dbReference type="SUPFAM" id="SSF47095">
    <property type="entry name" value="HMG-box"/>
    <property type="match status" value="1"/>
</dbReference>
<name>A0A6C0D4D8_9ZZZZ</name>
<dbReference type="Gene3D" id="1.10.30.10">
    <property type="entry name" value="High mobility group box domain"/>
    <property type="match status" value="1"/>
</dbReference>
<feature type="domain" description="HMG box" evidence="2">
    <location>
        <begin position="71"/>
        <end position="133"/>
    </location>
</feature>